<organism evidence="2 3">
    <name type="scientific">Parachaetomium inaequale</name>
    <dbReference type="NCBI Taxonomy" id="2588326"/>
    <lineage>
        <taxon>Eukaryota</taxon>
        <taxon>Fungi</taxon>
        <taxon>Dikarya</taxon>
        <taxon>Ascomycota</taxon>
        <taxon>Pezizomycotina</taxon>
        <taxon>Sordariomycetes</taxon>
        <taxon>Sordariomycetidae</taxon>
        <taxon>Sordariales</taxon>
        <taxon>Chaetomiaceae</taxon>
        <taxon>Parachaetomium</taxon>
    </lineage>
</organism>
<feature type="compositionally biased region" description="Low complexity" evidence="1">
    <location>
        <begin position="464"/>
        <end position="475"/>
    </location>
</feature>
<feature type="region of interest" description="Disordered" evidence="1">
    <location>
        <begin position="464"/>
        <end position="487"/>
    </location>
</feature>
<dbReference type="AlphaFoldDB" id="A0AAN6SLQ6"/>
<proteinExistence type="predicted"/>
<reference evidence="3" key="1">
    <citation type="journal article" date="2023" name="Mol. Phylogenet. Evol.">
        <title>Genome-scale phylogeny and comparative genomics of the fungal order Sordariales.</title>
        <authorList>
            <person name="Hensen N."/>
            <person name="Bonometti L."/>
            <person name="Westerberg I."/>
            <person name="Brannstrom I.O."/>
            <person name="Guillou S."/>
            <person name="Cros-Aarteil S."/>
            <person name="Calhoun S."/>
            <person name="Haridas S."/>
            <person name="Kuo A."/>
            <person name="Mondo S."/>
            <person name="Pangilinan J."/>
            <person name="Riley R."/>
            <person name="LaButti K."/>
            <person name="Andreopoulos B."/>
            <person name="Lipzen A."/>
            <person name="Chen C."/>
            <person name="Yan M."/>
            <person name="Daum C."/>
            <person name="Ng V."/>
            <person name="Clum A."/>
            <person name="Steindorff A."/>
            <person name="Ohm R.A."/>
            <person name="Martin F."/>
            <person name="Silar P."/>
            <person name="Natvig D.O."/>
            <person name="Lalanne C."/>
            <person name="Gautier V."/>
            <person name="Ament-Velasquez S.L."/>
            <person name="Kruys A."/>
            <person name="Hutchinson M.I."/>
            <person name="Powell A.J."/>
            <person name="Barry K."/>
            <person name="Miller A.N."/>
            <person name="Grigoriev I.V."/>
            <person name="Debuchy R."/>
            <person name="Gladieux P."/>
            <person name="Hiltunen Thoren M."/>
            <person name="Johannesson H."/>
        </authorList>
    </citation>
    <scope>NUCLEOTIDE SEQUENCE [LARGE SCALE GENOMIC DNA]</scope>
    <source>
        <strain evidence="3">CBS 284.82</strain>
    </source>
</reference>
<protein>
    <submittedName>
        <fullName evidence="2">Uncharacterized protein</fullName>
    </submittedName>
</protein>
<dbReference type="EMBL" id="MU854557">
    <property type="protein sequence ID" value="KAK4033026.1"/>
    <property type="molecule type" value="Genomic_DNA"/>
</dbReference>
<name>A0AAN6SLQ6_9PEZI</name>
<feature type="region of interest" description="Disordered" evidence="1">
    <location>
        <begin position="171"/>
        <end position="227"/>
    </location>
</feature>
<feature type="compositionally biased region" description="Polar residues" evidence="1">
    <location>
        <begin position="185"/>
        <end position="203"/>
    </location>
</feature>
<keyword evidence="3" id="KW-1185">Reference proteome</keyword>
<evidence type="ECO:0000256" key="1">
    <source>
        <dbReference type="SAM" id="MobiDB-lite"/>
    </source>
</evidence>
<comment type="caution">
    <text evidence="2">The sequence shown here is derived from an EMBL/GenBank/DDBJ whole genome shotgun (WGS) entry which is preliminary data.</text>
</comment>
<gene>
    <name evidence="2" type="ORF">C8A01DRAFT_19972</name>
</gene>
<accession>A0AAN6SLQ6</accession>
<dbReference type="Proteomes" id="UP001303115">
    <property type="component" value="Unassembled WGS sequence"/>
</dbReference>
<sequence>MAGGERHNVTLTIQEWATAVRENPNIRTEVKKPGKLHELAVSDCIFDNSASGITHTEYLHLRTVWYHYNKNHIKNFAKLLKNDNKTGYRGFISPETDDLATRLMARQSDQLRHYLEEYHKRTQDSGYLHPSPSCGYFAMVRYWQVMTTTHTKGGGAGSSKIFKPQAGSSAVAAQASAAGRPKTPPGQQASSTPARQVAPTSASPPKFETPATKSHPAARGTASNRPSADEAYVNTALLLLLQAVTQNFHEELGSLHWVPPRMALHLKAPALNPNTQKFEEKVLLEARVDGYLCSVRDGELGVGLERPMAICEAKSSVRGPHQVATERQEAAEMAAWIRDRPGNEGLLQSSASGKKRRLMVSQDRDELYIIIGEYGRQYEAYIRNEPVKAGMTVANAKSAVANIRTSPAKDLGDTLGSPTFLNHVSTLNIATEIAGWGALGANAAAASAAAAAAAAAAAQATAGHNAGTDASGAGAPPAPPAQAPDLPSAGEFLIMHRFGPWKTDDGSNMEVLIRRLLALMLQLDGHKGQTAPQTATQTVTKTVTKTTTQTVAKTAPGTVSHTRPSSRGSAK</sequence>
<evidence type="ECO:0000313" key="3">
    <source>
        <dbReference type="Proteomes" id="UP001303115"/>
    </source>
</evidence>
<evidence type="ECO:0000313" key="2">
    <source>
        <dbReference type="EMBL" id="KAK4033026.1"/>
    </source>
</evidence>